<comment type="caution">
    <text evidence="1">The sequence shown here is derived from an EMBL/GenBank/DDBJ whole genome shotgun (WGS) entry which is preliminary data.</text>
</comment>
<sequence length="230" mass="25070">MAGLCESGSESTGSIKAIYKIQPDNQSKRDANSRLSGTSEYELSSLTTYANFLIVDGVNVLTLNEALPGRWVGRGSPTLPAPLAWPPRSPDLTIYDNSLWELIKGWNWNGIKWNLTEGGARMGGGTDGPALRPIEIYCANPRYGMSCVPQIPYAHRPNHITPLTTGPYSRQNPYIIPASANSPKAPLSVRGETPPSSRYASIAIAEAIQRRLTTFHEDWSRESAASGGRR</sequence>
<proteinExistence type="predicted"/>
<dbReference type="Proteomes" id="UP001148838">
    <property type="component" value="Unassembled WGS sequence"/>
</dbReference>
<organism evidence="1 2">
    <name type="scientific">Periplaneta americana</name>
    <name type="common">American cockroach</name>
    <name type="synonym">Blatta americana</name>
    <dbReference type="NCBI Taxonomy" id="6978"/>
    <lineage>
        <taxon>Eukaryota</taxon>
        <taxon>Metazoa</taxon>
        <taxon>Ecdysozoa</taxon>
        <taxon>Arthropoda</taxon>
        <taxon>Hexapoda</taxon>
        <taxon>Insecta</taxon>
        <taxon>Pterygota</taxon>
        <taxon>Neoptera</taxon>
        <taxon>Polyneoptera</taxon>
        <taxon>Dictyoptera</taxon>
        <taxon>Blattodea</taxon>
        <taxon>Blattoidea</taxon>
        <taxon>Blattidae</taxon>
        <taxon>Blattinae</taxon>
        <taxon>Periplaneta</taxon>
    </lineage>
</organism>
<keyword evidence="2" id="KW-1185">Reference proteome</keyword>
<dbReference type="EMBL" id="JAJSOF020000013">
    <property type="protein sequence ID" value="KAJ4442860.1"/>
    <property type="molecule type" value="Genomic_DNA"/>
</dbReference>
<evidence type="ECO:0000313" key="1">
    <source>
        <dbReference type="EMBL" id="KAJ4442860.1"/>
    </source>
</evidence>
<gene>
    <name evidence="1" type="ORF">ANN_04453</name>
</gene>
<evidence type="ECO:0000313" key="2">
    <source>
        <dbReference type="Proteomes" id="UP001148838"/>
    </source>
</evidence>
<protein>
    <submittedName>
        <fullName evidence="1">Uncharacterized protein</fullName>
    </submittedName>
</protein>
<name>A0ABQ8TB02_PERAM</name>
<reference evidence="1 2" key="1">
    <citation type="journal article" date="2022" name="Allergy">
        <title>Genome assembly and annotation of Periplaneta americana reveal a comprehensive cockroach allergen profile.</title>
        <authorList>
            <person name="Wang L."/>
            <person name="Xiong Q."/>
            <person name="Saelim N."/>
            <person name="Wang L."/>
            <person name="Nong W."/>
            <person name="Wan A.T."/>
            <person name="Shi M."/>
            <person name="Liu X."/>
            <person name="Cao Q."/>
            <person name="Hui J.H.L."/>
            <person name="Sookrung N."/>
            <person name="Leung T.F."/>
            <person name="Tungtrongchitr A."/>
            <person name="Tsui S.K.W."/>
        </authorList>
    </citation>
    <scope>NUCLEOTIDE SEQUENCE [LARGE SCALE GENOMIC DNA]</scope>
    <source>
        <strain evidence="1">PWHHKU_190912</strain>
    </source>
</reference>
<accession>A0ABQ8TB02</accession>